<sequence>MDKNRGDVVARQPNTDLRRAAAVAAHTHTKRYPDYCRKARRDYHQAYQTFTQCTYRPKSTGNPPGSHTGNGALHNGGLSLYVKFETGNQMRGSLVMAISDLVTIVRPPVSSPLTCPNWTIALSPVSLASGIL</sequence>
<reference evidence="1 2" key="1">
    <citation type="journal article" date="2021" name="Elife">
        <title>Chloroplast acquisition without the gene transfer in kleptoplastic sea slugs, Plakobranchus ocellatus.</title>
        <authorList>
            <person name="Maeda T."/>
            <person name="Takahashi S."/>
            <person name="Yoshida T."/>
            <person name="Shimamura S."/>
            <person name="Takaki Y."/>
            <person name="Nagai Y."/>
            <person name="Toyoda A."/>
            <person name="Suzuki Y."/>
            <person name="Arimoto A."/>
            <person name="Ishii H."/>
            <person name="Satoh N."/>
            <person name="Nishiyama T."/>
            <person name="Hasebe M."/>
            <person name="Maruyama T."/>
            <person name="Minagawa J."/>
            <person name="Obokata J."/>
            <person name="Shigenobu S."/>
        </authorList>
    </citation>
    <scope>NUCLEOTIDE SEQUENCE [LARGE SCALE GENOMIC DNA]</scope>
</reference>
<comment type="caution">
    <text evidence="1">The sequence shown here is derived from an EMBL/GenBank/DDBJ whole genome shotgun (WGS) entry which is preliminary data.</text>
</comment>
<evidence type="ECO:0000313" key="1">
    <source>
        <dbReference type="EMBL" id="GFN89399.1"/>
    </source>
</evidence>
<name>A0AAV3Z2L9_9GAST</name>
<protein>
    <submittedName>
        <fullName evidence="1">Uncharacterized protein</fullName>
    </submittedName>
</protein>
<proteinExistence type="predicted"/>
<keyword evidence="2" id="KW-1185">Reference proteome</keyword>
<accession>A0AAV3Z2L9</accession>
<dbReference type="AlphaFoldDB" id="A0AAV3Z2L9"/>
<gene>
    <name evidence="1" type="ORF">PoB_001590500</name>
</gene>
<evidence type="ECO:0000313" key="2">
    <source>
        <dbReference type="Proteomes" id="UP000735302"/>
    </source>
</evidence>
<dbReference type="EMBL" id="BLXT01001930">
    <property type="protein sequence ID" value="GFN89399.1"/>
    <property type="molecule type" value="Genomic_DNA"/>
</dbReference>
<dbReference type="Proteomes" id="UP000735302">
    <property type="component" value="Unassembled WGS sequence"/>
</dbReference>
<organism evidence="1 2">
    <name type="scientific">Plakobranchus ocellatus</name>
    <dbReference type="NCBI Taxonomy" id="259542"/>
    <lineage>
        <taxon>Eukaryota</taxon>
        <taxon>Metazoa</taxon>
        <taxon>Spiralia</taxon>
        <taxon>Lophotrochozoa</taxon>
        <taxon>Mollusca</taxon>
        <taxon>Gastropoda</taxon>
        <taxon>Heterobranchia</taxon>
        <taxon>Euthyneura</taxon>
        <taxon>Panpulmonata</taxon>
        <taxon>Sacoglossa</taxon>
        <taxon>Placobranchoidea</taxon>
        <taxon>Plakobranchidae</taxon>
        <taxon>Plakobranchus</taxon>
    </lineage>
</organism>